<dbReference type="SUPFAM" id="SSF54427">
    <property type="entry name" value="NTF2-like"/>
    <property type="match status" value="1"/>
</dbReference>
<comment type="caution">
    <text evidence="2">The sequence shown here is derived from an EMBL/GenBank/DDBJ whole genome shotgun (WGS) entry which is preliminary data.</text>
</comment>
<evidence type="ECO:0000313" key="3">
    <source>
        <dbReference type="Proteomes" id="UP001500928"/>
    </source>
</evidence>
<evidence type="ECO:0000259" key="1">
    <source>
        <dbReference type="Pfam" id="PF13474"/>
    </source>
</evidence>
<dbReference type="InterPro" id="IPR032710">
    <property type="entry name" value="NTF2-like_dom_sf"/>
</dbReference>
<dbReference type="Pfam" id="PF13474">
    <property type="entry name" value="SnoaL_3"/>
    <property type="match status" value="1"/>
</dbReference>
<dbReference type="InterPro" id="IPR037401">
    <property type="entry name" value="SnoaL-like"/>
</dbReference>
<proteinExistence type="predicted"/>
<organism evidence="2 3">
    <name type="scientific">Actinomycetospora chlora</name>
    <dbReference type="NCBI Taxonomy" id="663608"/>
    <lineage>
        <taxon>Bacteria</taxon>
        <taxon>Bacillati</taxon>
        <taxon>Actinomycetota</taxon>
        <taxon>Actinomycetes</taxon>
        <taxon>Pseudonocardiales</taxon>
        <taxon>Pseudonocardiaceae</taxon>
        <taxon>Actinomycetospora</taxon>
    </lineage>
</organism>
<keyword evidence="3" id="KW-1185">Reference proteome</keyword>
<dbReference type="Gene3D" id="3.10.450.50">
    <property type="match status" value="1"/>
</dbReference>
<dbReference type="RefSeq" id="WP_345423457.1">
    <property type="nucleotide sequence ID" value="NZ_BAABHO010000066.1"/>
</dbReference>
<evidence type="ECO:0000313" key="2">
    <source>
        <dbReference type="EMBL" id="GAA4809495.1"/>
    </source>
</evidence>
<protein>
    <recommendedName>
        <fullName evidence="1">SnoaL-like domain-containing protein</fullName>
    </recommendedName>
</protein>
<name>A0ABP9CEJ1_9PSEU</name>
<dbReference type="Proteomes" id="UP001500928">
    <property type="component" value="Unassembled WGS sequence"/>
</dbReference>
<feature type="domain" description="SnoaL-like" evidence="1">
    <location>
        <begin position="24"/>
        <end position="130"/>
    </location>
</feature>
<accession>A0ABP9CEJ1</accession>
<sequence>MAEVDAFLADMLPRQLEAERALCGGDADAREDTWSSRDPVTLFGAAVALRRGRAEVGGTFAWLAGRFDGKRLEHYDLELVAAGASGDLAYTAGFEHKTFATADGPLSYTLRVTHTYRREDGRWRIVHRHGDRPPEGTSLPVLR</sequence>
<reference evidence="3" key="1">
    <citation type="journal article" date="2019" name="Int. J. Syst. Evol. Microbiol.">
        <title>The Global Catalogue of Microorganisms (GCM) 10K type strain sequencing project: providing services to taxonomists for standard genome sequencing and annotation.</title>
        <authorList>
            <consortium name="The Broad Institute Genomics Platform"/>
            <consortium name="The Broad Institute Genome Sequencing Center for Infectious Disease"/>
            <person name="Wu L."/>
            <person name="Ma J."/>
        </authorList>
    </citation>
    <scope>NUCLEOTIDE SEQUENCE [LARGE SCALE GENOMIC DNA]</scope>
    <source>
        <strain evidence="3">JCM 17979</strain>
    </source>
</reference>
<dbReference type="EMBL" id="BAABHO010000066">
    <property type="protein sequence ID" value="GAA4809495.1"/>
    <property type="molecule type" value="Genomic_DNA"/>
</dbReference>
<gene>
    <name evidence="2" type="ORF">GCM10023200_54110</name>
</gene>